<protein>
    <recommendedName>
        <fullName evidence="5">Phospholipase/carboxylesterase/thioesterase domain-containing protein</fullName>
    </recommendedName>
</protein>
<sequence>MPPRIPTEADFAPLAATLPHALHFPSPRESTTAILVLFHGLGDSEAPFASFARSVNLPGVLAISVRGTAVLPASLLSDDIDSGGGAVTQGAASGAGGHFHWGDDLSIDPATGDIDADPGFTRATRLVMEGLVRGVLIDKCGWELSDVLLFGFGQGGSFALALAASLAKENQVVDVTTTTATTAGTDDNGGGVDRSSFKGVVSIGGPLPPSSVSTRSAREKCRTIALVCQLDGEQSDYVRREFRDVRVVRWRRGDVAMPRDREEMLPIMKFFAERLRSGW</sequence>
<dbReference type="PANTHER" id="PTHR10655:SF67">
    <property type="entry name" value="PHOSPHOLIPASE_CARBOXYLESTERASE SUPERFAMILY (AFU_ORTHOLOGUE AFUA_5G09340)"/>
    <property type="match status" value="1"/>
</dbReference>
<dbReference type="InterPro" id="IPR050565">
    <property type="entry name" value="LYPA1-2/EST-like"/>
</dbReference>
<dbReference type="InterPro" id="IPR029058">
    <property type="entry name" value="AB_hydrolase_fold"/>
</dbReference>
<dbReference type="Proteomes" id="UP000245956">
    <property type="component" value="Unassembled WGS sequence"/>
</dbReference>
<reference evidence="1 4" key="4">
    <citation type="journal article" date="2024" name="Microbiol. Resour. Announc.">
        <title>Genome annotations for the ascomycete fungi Trichoderma harzianum, Trichoderma aggressivum, and Purpureocillium lilacinum.</title>
        <authorList>
            <person name="Beijen E.P.W."/>
            <person name="Ohm R.A."/>
        </authorList>
    </citation>
    <scope>NUCLEOTIDE SEQUENCE [LARGE SCALE GENOMIC DNA]</scope>
    <source>
        <strain evidence="1 4">CBS 150709</strain>
    </source>
</reference>
<name>A0A2U3DVX2_PURLI</name>
<dbReference type="EMBL" id="LCWV01000025">
    <property type="protein sequence ID" value="PWI66374.1"/>
    <property type="molecule type" value="Genomic_DNA"/>
</dbReference>
<reference evidence="2 3" key="2">
    <citation type="journal article" date="2016" name="Front. Microbiol.">
        <title>Genome and transcriptome sequences reveal the specific parasitism of the nematophagous Purpureocillium lilacinum 36-1.</title>
        <authorList>
            <person name="Xie J."/>
            <person name="Li S."/>
            <person name="Mo C."/>
            <person name="Xiao X."/>
            <person name="Peng D."/>
            <person name="Wang G."/>
            <person name="Xiao Y."/>
        </authorList>
    </citation>
    <scope>NUCLEOTIDE SEQUENCE [LARGE SCALE GENOMIC DNA]</scope>
    <source>
        <strain evidence="2 3">36-1</strain>
    </source>
</reference>
<dbReference type="OrthoDB" id="437457at2759"/>
<dbReference type="PANTHER" id="PTHR10655">
    <property type="entry name" value="LYSOPHOSPHOLIPASE-RELATED"/>
    <property type="match status" value="1"/>
</dbReference>
<dbReference type="GO" id="GO:0008474">
    <property type="term" value="F:palmitoyl-(protein) hydrolase activity"/>
    <property type="evidence" value="ECO:0007669"/>
    <property type="project" value="TreeGrafter"/>
</dbReference>
<comment type="caution">
    <text evidence="2">The sequence shown here is derived from an EMBL/GenBank/DDBJ whole genome shotgun (WGS) entry which is preliminary data.</text>
</comment>
<dbReference type="GO" id="GO:0005737">
    <property type="term" value="C:cytoplasm"/>
    <property type="evidence" value="ECO:0007669"/>
    <property type="project" value="TreeGrafter"/>
</dbReference>
<organism evidence="2 3">
    <name type="scientific">Purpureocillium lilacinum</name>
    <name type="common">Paecilomyces lilacinus</name>
    <dbReference type="NCBI Taxonomy" id="33203"/>
    <lineage>
        <taxon>Eukaryota</taxon>
        <taxon>Fungi</taxon>
        <taxon>Dikarya</taxon>
        <taxon>Ascomycota</taxon>
        <taxon>Pezizomycotina</taxon>
        <taxon>Sordariomycetes</taxon>
        <taxon>Hypocreomycetidae</taxon>
        <taxon>Hypocreales</taxon>
        <taxon>Ophiocordycipitaceae</taxon>
        <taxon>Purpureocillium</taxon>
    </lineage>
</organism>
<dbReference type="GO" id="GO:0052689">
    <property type="term" value="F:carboxylic ester hydrolase activity"/>
    <property type="evidence" value="ECO:0007669"/>
    <property type="project" value="TreeGrafter"/>
</dbReference>
<dbReference type="EMBL" id="JAWRVI010000082">
    <property type="protein sequence ID" value="KAK4078494.1"/>
    <property type="molecule type" value="Genomic_DNA"/>
</dbReference>
<dbReference type="SUPFAM" id="SSF53474">
    <property type="entry name" value="alpha/beta-Hydrolases"/>
    <property type="match status" value="1"/>
</dbReference>
<keyword evidence="4" id="KW-1185">Reference proteome</keyword>
<dbReference type="Gene3D" id="3.40.50.1820">
    <property type="entry name" value="alpha/beta hydrolase"/>
    <property type="match status" value="1"/>
</dbReference>
<dbReference type="Proteomes" id="UP001287286">
    <property type="component" value="Unassembled WGS sequence"/>
</dbReference>
<reference evidence="1" key="3">
    <citation type="submission" date="2023-11" db="EMBL/GenBank/DDBJ databases">
        <authorList>
            <person name="Beijen E."/>
            <person name="Ohm R.A."/>
        </authorList>
    </citation>
    <scope>NUCLEOTIDE SEQUENCE</scope>
    <source>
        <strain evidence="1">CBS 150709</strain>
    </source>
</reference>
<evidence type="ECO:0000313" key="2">
    <source>
        <dbReference type="EMBL" id="PWI66374.1"/>
    </source>
</evidence>
<evidence type="ECO:0000313" key="4">
    <source>
        <dbReference type="Proteomes" id="UP001287286"/>
    </source>
</evidence>
<evidence type="ECO:0000313" key="1">
    <source>
        <dbReference type="EMBL" id="KAK4078494.1"/>
    </source>
</evidence>
<accession>A0A2U3DVX2</accession>
<gene>
    <name evidence="2" type="ORF">PCL_05072</name>
    <name evidence="1" type="ORF">Purlil1_11947</name>
</gene>
<evidence type="ECO:0000313" key="3">
    <source>
        <dbReference type="Proteomes" id="UP000245956"/>
    </source>
</evidence>
<dbReference type="AlphaFoldDB" id="A0A2U3DVX2"/>
<reference evidence="2" key="1">
    <citation type="submission" date="2015-05" db="EMBL/GenBank/DDBJ databases">
        <authorList>
            <person name="Wang D.B."/>
            <person name="Wang M."/>
        </authorList>
    </citation>
    <scope>NUCLEOTIDE SEQUENCE</scope>
    <source>
        <strain evidence="2">36-1</strain>
    </source>
</reference>
<evidence type="ECO:0008006" key="5">
    <source>
        <dbReference type="Google" id="ProtNLM"/>
    </source>
</evidence>
<proteinExistence type="predicted"/>